<keyword evidence="1" id="KW-1133">Transmembrane helix</keyword>
<evidence type="ECO:0000313" key="2">
    <source>
        <dbReference type="EMBL" id="MBJ2175845.1"/>
    </source>
</evidence>
<gene>
    <name evidence="2" type="ORF">JBL43_16445</name>
</gene>
<evidence type="ECO:0000313" key="3">
    <source>
        <dbReference type="Proteomes" id="UP000623301"/>
    </source>
</evidence>
<feature type="transmembrane region" description="Helical" evidence="1">
    <location>
        <begin position="37"/>
        <end position="58"/>
    </location>
</feature>
<organism evidence="2 3">
    <name type="scientific">Aureibaculum flavum</name>
    <dbReference type="NCBI Taxonomy" id="2795986"/>
    <lineage>
        <taxon>Bacteria</taxon>
        <taxon>Pseudomonadati</taxon>
        <taxon>Bacteroidota</taxon>
        <taxon>Flavobacteriia</taxon>
        <taxon>Flavobacteriales</taxon>
        <taxon>Flavobacteriaceae</taxon>
        <taxon>Aureibaculum</taxon>
    </lineage>
</organism>
<dbReference type="EMBL" id="JAEHFJ010000009">
    <property type="protein sequence ID" value="MBJ2175845.1"/>
    <property type="molecule type" value="Genomic_DNA"/>
</dbReference>
<name>A0ABS0WV30_9FLAO</name>
<feature type="transmembrane region" description="Helical" evidence="1">
    <location>
        <begin position="185"/>
        <end position="207"/>
    </location>
</feature>
<keyword evidence="3" id="KW-1185">Reference proteome</keyword>
<protein>
    <recommendedName>
        <fullName evidence="4">DUF3592 domain-containing protein</fullName>
    </recommendedName>
</protein>
<feature type="transmembrane region" description="Helical" evidence="1">
    <location>
        <begin position="213"/>
        <end position="233"/>
    </location>
</feature>
<accession>A0ABS0WV30</accession>
<keyword evidence="1" id="KW-0812">Transmembrane</keyword>
<dbReference type="RefSeq" id="WP_198842492.1">
    <property type="nucleotide sequence ID" value="NZ_JAEHFJ010000009.1"/>
</dbReference>
<sequence>MNIENATARKNTRNPTTIEQFIIERCVRNTRIELFELFILVLACDLVLWHLTFLGFAYGFMTGLIGLIFALIIGIFLFSVWLTIKDSNISSYQIISDQGTWNIVFEGVSVKTRYPVSKVNGNSITMVTPDMATVPKYDETKNIEYEYVKIFESQPIFGYNKMFVSIDGKGFAEKHKTYIEKIRPIGILSIILSVAFCVILIFCIVTAFDSPSLSYLCLGLFFIFIRTIIILVYNNNLHKKLNKEVF</sequence>
<reference evidence="2 3" key="1">
    <citation type="submission" date="2020-12" db="EMBL/GenBank/DDBJ databases">
        <title>Aureibaculum luteum sp. nov. and Aureibaculum flavum sp. nov., novel members of the family Flavobacteriaceae isolated from Antarctic intertidal sediments.</title>
        <authorList>
            <person name="He X."/>
            <person name="Zhang X."/>
        </authorList>
    </citation>
    <scope>NUCLEOTIDE SEQUENCE [LARGE SCALE GENOMIC DNA]</scope>
    <source>
        <strain evidence="2 3">A20</strain>
    </source>
</reference>
<dbReference type="Proteomes" id="UP000623301">
    <property type="component" value="Unassembled WGS sequence"/>
</dbReference>
<feature type="transmembrane region" description="Helical" evidence="1">
    <location>
        <begin position="64"/>
        <end position="84"/>
    </location>
</feature>
<evidence type="ECO:0008006" key="4">
    <source>
        <dbReference type="Google" id="ProtNLM"/>
    </source>
</evidence>
<comment type="caution">
    <text evidence="2">The sequence shown here is derived from an EMBL/GenBank/DDBJ whole genome shotgun (WGS) entry which is preliminary data.</text>
</comment>
<evidence type="ECO:0000256" key="1">
    <source>
        <dbReference type="SAM" id="Phobius"/>
    </source>
</evidence>
<keyword evidence="1" id="KW-0472">Membrane</keyword>
<proteinExistence type="predicted"/>